<dbReference type="EnsemblMetazoa" id="AATE014983-RA">
    <property type="protein sequence ID" value="AATE014983-PA.1"/>
    <property type="gene ID" value="AATE014983"/>
</dbReference>
<reference evidence="1" key="1">
    <citation type="submission" date="2022-08" db="UniProtKB">
        <authorList>
            <consortium name="EnsemblMetazoa"/>
        </authorList>
    </citation>
    <scope>IDENTIFICATION</scope>
    <source>
        <strain evidence="1">EBRO</strain>
    </source>
</reference>
<sequence length="181" mass="19845">MEGSSGTRRSIRSNTFRIDYDGIPRRPSRSEVIDFVVDHLHLGANIAAMQHCNSLGRVYIEMQTAEQAREAVYQNGQKHAITVDGKAYAVPLSLEDGTTEVRLLELPSYVTVAEIKAEMASLGEIISVDEELYGEDTKVPGVRTGIRVIKVIPKDGSLRLGPTLTIGGERTPIIYAGQEAY</sequence>
<proteinExistence type="predicted"/>
<dbReference type="VEuPathDB" id="VectorBase:AATE014983"/>
<dbReference type="AlphaFoldDB" id="A0A182JBI4"/>
<protein>
    <submittedName>
        <fullName evidence="1">Uncharacterized protein</fullName>
    </submittedName>
</protein>
<dbReference type="EMBL" id="AXCP01009636">
    <property type="status" value="NOT_ANNOTATED_CDS"/>
    <property type="molecule type" value="Genomic_DNA"/>
</dbReference>
<evidence type="ECO:0000313" key="1">
    <source>
        <dbReference type="EnsemblMetazoa" id="AATE014983-PA.1"/>
    </source>
</evidence>
<name>A0A182JBI4_ANOAO</name>
<accession>A0A182JBI4</accession>
<organism evidence="1">
    <name type="scientific">Anopheles atroparvus</name>
    <name type="common">European mosquito</name>
    <dbReference type="NCBI Taxonomy" id="41427"/>
    <lineage>
        <taxon>Eukaryota</taxon>
        <taxon>Metazoa</taxon>
        <taxon>Ecdysozoa</taxon>
        <taxon>Arthropoda</taxon>
        <taxon>Hexapoda</taxon>
        <taxon>Insecta</taxon>
        <taxon>Pterygota</taxon>
        <taxon>Neoptera</taxon>
        <taxon>Endopterygota</taxon>
        <taxon>Diptera</taxon>
        <taxon>Nematocera</taxon>
        <taxon>Culicoidea</taxon>
        <taxon>Culicidae</taxon>
        <taxon>Anophelinae</taxon>
        <taxon>Anopheles</taxon>
    </lineage>
</organism>